<dbReference type="PANTHER" id="PTHR33986:SF15">
    <property type="entry name" value="MITOCHONDRIAL FISSION PROTEIN ELM1"/>
    <property type="match status" value="1"/>
</dbReference>
<sequence>MKKSEKSRSPAPRVWVLCGRKAGDNTQLQALAEALGWPFELKKIYNRKFELLANILLGATLAGVDRKRSDRLEPPWPDLVLTAGRRNEPVARWIHKQSGGKTRLVHVGRPWSPPENFDLVITTPQYNISGRSEVMTVDLPLHAQTRESLDELRGEWMTQFSYLPGPRWAVLLGGDSGPFVFTADKARRLAAWLNDRVGEEGGSVLASNSARTPDTAYKAFLEALDVPVYAYHWGSDEANPYQGLLSVADRFVVTGESMSMLAEAAAAQRPLYIFDLSDSPADASQSVDRPWWLVAHNFRFKPLTHRLAMLIAPERMRRDITRIQSALVQSGVAAWAGQSVVQEVQASGGKGLDYAVEGVRQMMNREKTDKV</sequence>
<gene>
    <name evidence="1" type="ORF">DFR30_2375</name>
</gene>
<organism evidence="1 2">
    <name type="scientific">Thiogranum longum</name>
    <dbReference type="NCBI Taxonomy" id="1537524"/>
    <lineage>
        <taxon>Bacteria</taxon>
        <taxon>Pseudomonadati</taxon>
        <taxon>Pseudomonadota</taxon>
        <taxon>Gammaproteobacteria</taxon>
        <taxon>Chromatiales</taxon>
        <taxon>Ectothiorhodospiraceae</taxon>
        <taxon>Thiogranum</taxon>
    </lineage>
</organism>
<dbReference type="AlphaFoldDB" id="A0A4R1HEC6"/>
<dbReference type="InterPro" id="IPR009367">
    <property type="entry name" value="Elm1-like"/>
</dbReference>
<dbReference type="RefSeq" id="WP_132973437.1">
    <property type="nucleotide sequence ID" value="NZ_SMFX01000001.1"/>
</dbReference>
<name>A0A4R1HEC6_9GAMM</name>
<dbReference type="Pfam" id="PF06258">
    <property type="entry name" value="Mito_fiss_Elm1"/>
    <property type="match status" value="1"/>
</dbReference>
<dbReference type="Proteomes" id="UP000295707">
    <property type="component" value="Unassembled WGS sequence"/>
</dbReference>
<protein>
    <submittedName>
        <fullName evidence="1">Mitochondrial fission protein ELM1</fullName>
    </submittedName>
</protein>
<dbReference type="EMBL" id="SMFX01000001">
    <property type="protein sequence ID" value="TCK19081.1"/>
    <property type="molecule type" value="Genomic_DNA"/>
</dbReference>
<comment type="caution">
    <text evidence="1">The sequence shown here is derived from an EMBL/GenBank/DDBJ whole genome shotgun (WGS) entry which is preliminary data.</text>
</comment>
<dbReference type="OrthoDB" id="272235at2"/>
<dbReference type="PANTHER" id="PTHR33986">
    <property type="entry name" value="OS02G0535700 PROTEIN"/>
    <property type="match status" value="1"/>
</dbReference>
<reference evidence="1 2" key="1">
    <citation type="submission" date="2019-03" db="EMBL/GenBank/DDBJ databases">
        <title>Genomic Encyclopedia of Type Strains, Phase IV (KMG-IV): sequencing the most valuable type-strain genomes for metagenomic binning, comparative biology and taxonomic classification.</title>
        <authorList>
            <person name="Goeker M."/>
        </authorList>
    </citation>
    <scope>NUCLEOTIDE SEQUENCE [LARGE SCALE GENOMIC DNA]</scope>
    <source>
        <strain evidence="1 2">DSM 19610</strain>
    </source>
</reference>
<evidence type="ECO:0000313" key="1">
    <source>
        <dbReference type="EMBL" id="TCK19081.1"/>
    </source>
</evidence>
<evidence type="ECO:0000313" key="2">
    <source>
        <dbReference type="Proteomes" id="UP000295707"/>
    </source>
</evidence>
<keyword evidence="2" id="KW-1185">Reference proteome</keyword>
<accession>A0A4R1HEC6</accession>
<proteinExistence type="predicted"/>